<proteinExistence type="predicted"/>
<dbReference type="KEGG" id="has:Halsa_0070"/>
<dbReference type="Proteomes" id="UP000007434">
    <property type="component" value="Chromosome"/>
</dbReference>
<reference evidence="1 2" key="2">
    <citation type="journal article" date="2011" name="J. Bacteriol.">
        <title>Complete Genome Sequence of the Haloalkaliphilic, Hydrogen Producing Halanaerobium hydrogenoformans.</title>
        <authorList>
            <person name="Brown S.D."/>
            <person name="Begemann M.B."/>
            <person name="Mormile M.R."/>
            <person name="Wall J.D."/>
            <person name="Han C.S."/>
            <person name="Goodwin L.A."/>
            <person name="Pitluck S."/>
            <person name="Land M.L."/>
            <person name="Hauser L.J."/>
            <person name="Elias D.A."/>
        </authorList>
    </citation>
    <scope>NUCLEOTIDE SEQUENCE [LARGE SCALE GENOMIC DNA]</scope>
    <source>
        <strain evidence="2">sapolanicus</strain>
    </source>
</reference>
<dbReference type="EMBL" id="CP002304">
    <property type="protein sequence ID" value="ADQ13566.1"/>
    <property type="molecule type" value="Genomic_DNA"/>
</dbReference>
<sequence>MTIIDWCSQFMDLSIADTIKYIAESCNLDLYDIESLDDYDKYEVVFAVRELNREYLEKKKFQIKTLYKYSVR</sequence>
<dbReference type="HOGENOM" id="CLU_2716813_0_0_9"/>
<evidence type="ECO:0000313" key="2">
    <source>
        <dbReference type="Proteomes" id="UP000007434"/>
    </source>
</evidence>
<name>E4RN98_HALHG</name>
<accession>E4RN98</accession>
<organism evidence="1 2">
    <name type="scientific">Halanaerobium hydrogeniformans</name>
    <name type="common">Halanaerobium sp. (strain sapolanicus)</name>
    <dbReference type="NCBI Taxonomy" id="656519"/>
    <lineage>
        <taxon>Bacteria</taxon>
        <taxon>Bacillati</taxon>
        <taxon>Bacillota</taxon>
        <taxon>Clostridia</taxon>
        <taxon>Halanaerobiales</taxon>
        <taxon>Halanaerobiaceae</taxon>
        <taxon>Halanaerobium</taxon>
    </lineage>
</organism>
<reference evidence="1 2" key="1">
    <citation type="submission" date="2010-11" db="EMBL/GenBank/DDBJ databases">
        <title>Complete sequence of Halanaerobium sp. sapolanicus.</title>
        <authorList>
            <consortium name="US DOE Joint Genome Institute"/>
            <person name="Lucas S."/>
            <person name="Copeland A."/>
            <person name="Lapidus A."/>
            <person name="Cheng J.-F."/>
            <person name="Bruce D."/>
            <person name="Goodwin L."/>
            <person name="Pitluck S."/>
            <person name="Davenport K."/>
            <person name="Detter J.C."/>
            <person name="Han C."/>
            <person name="Tapia R."/>
            <person name="Land M."/>
            <person name="Hauser L."/>
            <person name="Jeffries C."/>
            <person name="Kyrpides N."/>
            <person name="Ivanova N."/>
            <person name="Mikhailova N."/>
            <person name="Begemann M.B."/>
            <person name="Mormile M.R."/>
            <person name="Wall J.D."/>
            <person name="Elias D.A."/>
            <person name="Woyke T."/>
        </authorList>
    </citation>
    <scope>NUCLEOTIDE SEQUENCE [LARGE SCALE GENOMIC DNA]</scope>
    <source>
        <strain evidence="2">sapolanicus</strain>
    </source>
</reference>
<evidence type="ECO:0000313" key="1">
    <source>
        <dbReference type="EMBL" id="ADQ13566.1"/>
    </source>
</evidence>
<dbReference type="AlphaFoldDB" id="E4RN98"/>
<gene>
    <name evidence="1" type="ordered locus">Halsa_0070</name>
</gene>
<protein>
    <submittedName>
        <fullName evidence="1">Uncharacterized protein</fullName>
    </submittedName>
</protein>
<dbReference type="STRING" id="656519.Halsa_0070"/>
<keyword evidence="2" id="KW-1185">Reference proteome</keyword>